<keyword evidence="2 3" id="KW-0378">Hydrolase</keyword>
<dbReference type="InterPro" id="IPR005659">
    <property type="entry name" value="Chemorcpt_Glu_NH3ase_CheD"/>
</dbReference>
<keyword evidence="4" id="KW-0675">Receptor</keyword>
<name>A0A5Q2QDY6_9GAMM</name>
<dbReference type="GO" id="GO:0006935">
    <property type="term" value="P:chemotaxis"/>
    <property type="evidence" value="ECO:0007669"/>
    <property type="project" value="UniProtKB-UniRule"/>
</dbReference>
<dbReference type="InterPro" id="IPR011324">
    <property type="entry name" value="Cytotoxic_necrot_fac-like_cat"/>
</dbReference>
<dbReference type="InterPro" id="IPR038592">
    <property type="entry name" value="CheD-like_sf"/>
</dbReference>
<evidence type="ECO:0000313" key="5">
    <source>
        <dbReference type="Proteomes" id="UP000388235"/>
    </source>
</evidence>
<dbReference type="PANTHER" id="PTHR35147:SF2">
    <property type="entry name" value="CHEMORECEPTOR GLUTAMINE DEAMIDASE CHED-RELATED"/>
    <property type="match status" value="1"/>
</dbReference>
<comment type="catalytic activity">
    <reaction evidence="3">
        <text>L-glutaminyl-[protein] + H2O = L-glutamyl-[protein] + NH4(+)</text>
        <dbReference type="Rhea" id="RHEA:16441"/>
        <dbReference type="Rhea" id="RHEA-COMP:10207"/>
        <dbReference type="Rhea" id="RHEA-COMP:10208"/>
        <dbReference type="ChEBI" id="CHEBI:15377"/>
        <dbReference type="ChEBI" id="CHEBI:28938"/>
        <dbReference type="ChEBI" id="CHEBI:29973"/>
        <dbReference type="ChEBI" id="CHEBI:30011"/>
        <dbReference type="EC" id="3.5.1.44"/>
    </reaction>
</comment>
<proteinExistence type="inferred from homology"/>
<dbReference type="Proteomes" id="UP000388235">
    <property type="component" value="Chromosome"/>
</dbReference>
<dbReference type="AlphaFoldDB" id="A0A5Q2QDY6"/>
<dbReference type="HAMAP" id="MF_01440">
    <property type="entry name" value="CheD"/>
    <property type="match status" value="1"/>
</dbReference>
<gene>
    <name evidence="3 4" type="primary">cheD</name>
    <name evidence="4" type="ORF">GH975_06510</name>
</gene>
<comment type="similarity">
    <text evidence="3">Belongs to the CheD family.</text>
</comment>
<dbReference type="RefSeq" id="WP_153713750.1">
    <property type="nucleotide sequence ID" value="NZ_CP045871.1"/>
</dbReference>
<evidence type="ECO:0000256" key="3">
    <source>
        <dbReference type="HAMAP-Rule" id="MF_01440"/>
    </source>
</evidence>
<sequence>MSILTPRPAKVDFPKTLPGFEHVNRFWDNTHQRYAAKIMPGEFYVSSRTDEVIATVLGSCISACVRDPIAKVGGMNHFMLPATEEANFLGAATRYGQWAMEYLINEVLKQGGRRERLEVKIFGGGQVLSNMTDIGKKNIDFARDYLQNEGLRIQSEDVGTVFPRKVLFFPDSGRVRVKRLKSTRNDTVVKRETEYLRTIQKPTDTAGEIELF</sequence>
<dbReference type="CDD" id="cd16352">
    <property type="entry name" value="CheD"/>
    <property type="match status" value="1"/>
</dbReference>
<dbReference type="EC" id="3.5.1.44" evidence="3"/>
<dbReference type="KEGG" id="llp:GH975_06510"/>
<organism evidence="4 5">
    <name type="scientific">Litorivicinus lipolyticus</name>
    <dbReference type="NCBI Taxonomy" id="418701"/>
    <lineage>
        <taxon>Bacteria</taxon>
        <taxon>Pseudomonadati</taxon>
        <taxon>Pseudomonadota</taxon>
        <taxon>Gammaproteobacteria</taxon>
        <taxon>Oceanospirillales</taxon>
        <taxon>Litorivicinaceae</taxon>
        <taxon>Litorivicinus</taxon>
    </lineage>
</organism>
<evidence type="ECO:0000256" key="1">
    <source>
        <dbReference type="ARBA" id="ARBA00022500"/>
    </source>
</evidence>
<evidence type="ECO:0000256" key="2">
    <source>
        <dbReference type="ARBA" id="ARBA00022801"/>
    </source>
</evidence>
<evidence type="ECO:0000313" key="4">
    <source>
        <dbReference type="EMBL" id="QGG80246.1"/>
    </source>
</evidence>
<dbReference type="Pfam" id="PF03975">
    <property type="entry name" value="CheD"/>
    <property type="match status" value="1"/>
</dbReference>
<dbReference type="GO" id="GO:0050568">
    <property type="term" value="F:protein-glutamine glutaminase activity"/>
    <property type="evidence" value="ECO:0007669"/>
    <property type="project" value="UniProtKB-UniRule"/>
</dbReference>
<dbReference type="Gene3D" id="3.30.1330.200">
    <property type="match status" value="1"/>
</dbReference>
<dbReference type="SUPFAM" id="SSF64438">
    <property type="entry name" value="CNF1/YfiH-like putative cysteine hydrolases"/>
    <property type="match status" value="1"/>
</dbReference>
<keyword evidence="5" id="KW-1185">Reference proteome</keyword>
<protein>
    <recommendedName>
        <fullName evidence="3">Probable chemoreceptor glutamine deamidase CheD</fullName>
        <ecNumber evidence="3">3.5.1.44</ecNumber>
    </recommendedName>
</protein>
<accession>A0A5Q2QDY6</accession>
<dbReference type="EMBL" id="CP045871">
    <property type="protein sequence ID" value="QGG80246.1"/>
    <property type="molecule type" value="Genomic_DNA"/>
</dbReference>
<reference evidence="4 5" key="1">
    <citation type="submission" date="2019-11" db="EMBL/GenBank/DDBJ databases">
        <authorList>
            <person name="Khan S.A."/>
            <person name="Jeon C.O."/>
            <person name="Chun B.H."/>
        </authorList>
    </citation>
    <scope>NUCLEOTIDE SEQUENCE [LARGE SCALE GENOMIC DNA]</scope>
    <source>
        <strain evidence="4 5">IMCC 1097</strain>
    </source>
</reference>
<dbReference type="PANTHER" id="PTHR35147">
    <property type="entry name" value="CHEMORECEPTOR GLUTAMINE DEAMIDASE CHED-RELATED"/>
    <property type="match status" value="1"/>
</dbReference>
<comment type="function">
    <text evidence="3">Probably deamidates glutamine residues to glutamate on methyl-accepting chemotaxis receptors (MCPs), playing an important role in chemotaxis.</text>
</comment>
<keyword evidence="1 3" id="KW-0145">Chemotaxis</keyword>
<dbReference type="NCBIfam" id="NF010013">
    <property type="entry name" value="PRK13487.1"/>
    <property type="match status" value="1"/>
</dbReference>
<dbReference type="OrthoDB" id="9807202at2"/>